<keyword evidence="10" id="KW-1185">Reference proteome</keyword>
<dbReference type="PANTHER" id="PTHR30136:SF34">
    <property type="entry name" value="TRANSCRIPTIONAL REGULATOR"/>
    <property type="match status" value="1"/>
</dbReference>
<organism evidence="9 10">
    <name type="scientific">Pseudonocardia alni</name>
    <name type="common">Amycolata alni</name>
    <dbReference type="NCBI Taxonomy" id="33907"/>
    <lineage>
        <taxon>Bacteria</taxon>
        <taxon>Bacillati</taxon>
        <taxon>Actinomycetota</taxon>
        <taxon>Actinomycetes</taxon>
        <taxon>Pseudonocardiales</taxon>
        <taxon>Pseudonocardiaceae</taxon>
        <taxon>Pseudonocardia</taxon>
    </lineage>
</organism>
<dbReference type="SUPFAM" id="SSF55781">
    <property type="entry name" value="GAF domain-like"/>
    <property type="match status" value="1"/>
</dbReference>
<reference evidence="9 10" key="1">
    <citation type="submission" date="2020-07" db="EMBL/GenBank/DDBJ databases">
        <title>Sequencing the genomes of 1000 actinobacteria strains.</title>
        <authorList>
            <person name="Klenk H.-P."/>
        </authorList>
    </citation>
    <scope>NUCLEOTIDE SEQUENCE [LARGE SCALE GENOMIC DNA]</scope>
    <source>
        <strain evidence="9 10">DSM 44749</strain>
    </source>
</reference>
<gene>
    <name evidence="9" type="ORF">HDA37_004449</name>
</gene>
<evidence type="ECO:0000256" key="4">
    <source>
        <dbReference type="ARBA" id="ARBA00023163"/>
    </source>
</evidence>
<dbReference type="GO" id="GO:0003677">
    <property type="term" value="F:DNA binding"/>
    <property type="evidence" value="ECO:0007669"/>
    <property type="project" value="UniProtKB-KW"/>
</dbReference>
<comment type="function">
    <text evidence="5">May be an activator protein for the gylABX operon.</text>
</comment>
<dbReference type="Gene3D" id="3.30.450.40">
    <property type="match status" value="1"/>
</dbReference>
<comment type="caution">
    <text evidence="9">The sequence shown here is derived from an EMBL/GenBank/DDBJ whole genome shotgun (WGS) entry which is preliminary data.</text>
</comment>
<dbReference type="InterPro" id="IPR014757">
    <property type="entry name" value="Tscrpt_reg_IclR_C"/>
</dbReference>
<dbReference type="GO" id="GO:0045892">
    <property type="term" value="P:negative regulation of DNA-templated transcription"/>
    <property type="evidence" value="ECO:0007669"/>
    <property type="project" value="TreeGrafter"/>
</dbReference>
<evidence type="ECO:0000256" key="3">
    <source>
        <dbReference type="ARBA" id="ARBA00023125"/>
    </source>
</evidence>
<keyword evidence="2" id="KW-0805">Transcription regulation</keyword>
<dbReference type="InterPro" id="IPR036388">
    <property type="entry name" value="WH-like_DNA-bd_sf"/>
</dbReference>
<dbReference type="InterPro" id="IPR029016">
    <property type="entry name" value="GAF-like_dom_sf"/>
</dbReference>
<evidence type="ECO:0000313" key="9">
    <source>
        <dbReference type="EMBL" id="NYG04164.1"/>
    </source>
</evidence>
<dbReference type="SUPFAM" id="SSF46785">
    <property type="entry name" value="Winged helix' DNA-binding domain"/>
    <property type="match status" value="1"/>
</dbReference>
<dbReference type="PANTHER" id="PTHR30136">
    <property type="entry name" value="HELIX-TURN-HELIX TRANSCRIPTIONAL REGULATOR, ICLR FAMILY"/>
    <property type="match status" value="1"/>
</dbReference>
<dbReference type="Proteomes" id="UP000549695">
    <property type="component" value="Unassembled WGS sequence"/>
</dbReference>
<feature type="domain" description="HTH iclR-type" evidence="7">
    <location>
        <begin position="14"/>
        <end position="74"/>
    </location>
</feature>
<evidence type="ECO:0000256" key="6">
    <source>
        <dbReference type="ARBA" id="ARBA00070406"/>
    </source>
</evidence>
<evidence type="ECO:0000259" key="7">
    <source>
        <dbReference type="PROSITE" id="PS51077"/>
    </source>
</evidence>
<dbReference type="GO" id="GO:0003700">
    <property type="term" value="F:DNA-binding transcription factor activity"/>
    <property type="evidence" value="ECO:0007669"/>
    <property type="project" value="TreeGrafter"/>
</dbReference>
<dbReference type="Pfam" id="PF01614">
    <property type="entry name" value="IclR_C"/>
    <property type="match status" value="1"/>
</dbReference>
<proteinExistence type="predicted"/>
<dbReference type="AlphaFoldDB" id="A0A852WBR0"/>
<evidence type="ECO:0000259" key="8">
    <source>
        <dbReference type="PROSITE" id="PS51078"/>
    </source>
</evidence>
<dbReference type="GO" id="GO:0006071">
    <property type="term" value="P:glycerol metabolic process"/>
    <property type="evidence" value="ECO:0007669"/>
    <property type="project" value="UniProtKB-KW"/>
</dbReference>
<dbReference type="FunFam" id="1.10.10.10:FF:000056">
    <property type="entry name" value="IclR family transcriptional regulator"/>
    <property type="match status" value="1"/>
</dbReference>
<dbReference type="EMBL" id="JACCCZ010000001">
    <property type="protein sequence ID" value="NYG04164.1"/>
    <property type="molecule type" value="Genomic_DNA"/>
</dbReference>
<evidence type="ECO:0000256" key="1">
    <source>
        <dbReference type="ARBA" id="ARBA00022798"/>
    </source>
</evidence>
<dbReference type="InterPro" id="IPR050707">
    <property type="entry name" value="HTH_MetabolicPath_Reg"/>
</dbReference>
<protein>
    <recommendedName>
        <fullName evidence="6">Glycerol operon regulatory protein</fullName>
    </recommendedName>
</protein>
<dbReference type="PROSITE" id="PS51077">
    <property type="entry name" value="HTH_ICLR"/>
    <property type="match status" value="1"/>
</dbReference>
<keyword evidence="4" id="KW-0804">Transcription</keyword>
<sequence length="272" mass="29013">MTDVADGAGARDRIQSIERGFAVLLAFDADRPRPTSSDVAAATGLSRPAVRRILLTLEHLGYVEQAHGHWRLTPRVLSVGQRYVATHSIVDAARPYLTQLAEQTDESASLTVLDGTDAVYVARVPVRRILQVDVSPGTRVPATATAMGRVLLAWAEEPTIARVLAAGPPACTPRTVTDPKALRGILREVHTRGWALAVGELDPDLMAVAVPVRDHTGTVVAALASATSVGRCSPERLVETVLPHVLATAERLSRSLGRPSGARFGATRDGFY</sequence>
<keyword evidence="1" id="KW-0319">Glycerol metabolism</keyword>
<dbReference type="InterPro" id="IPR036390">
    <property type="entry name" value="WH_DNA-bd_sf"/>
</dbReference>
<dbReference type="RefSeq" id="WP_179762107.1">
    <property type="nucleotide sequence ID" value="NZ_BAAAJZ010000006.1"/>
</dbReference>
<name>A0A852WBR0_PSEA5</name>
<dbReference type="Pfam" id="PF09339">
    <property type="entry name" value="HTH_IclR"/>
    <property type="match status" value="1"/>
</dbReference>
<feature type="domain" description="IclR-ED" evidence="8">
    <location>
        <begin position="75"/>
        <end position="258"/>
    </location>
</feature>
<dbReference type="Gene3D" id="1.10.10.10">
    <property type="entry name" value="Winged helix-like DNA-binding domain superfamily/Winged helix DNA-binding domain"/>
    <property type="match status" value="1"/>
</dbReference>
<dbReference type="GeneID" id="98054123"/>
<dbReference type="PROSITE" id="PS51078">
    <property type="entry name" value="ICLR_ED"/>
    <property type="match status" value="1"/>
</dbReference>
<accession>A0A852WBR0</accession>
<evidence type="ECO:0000256" key="5">
    <source>
        <dbReference type="ARBA" id="ARBA00058938"/>
    </source>
</evidence>
<dbReference type="InterPro" id="IPR005471">
    <property type="entry name" value="Tscrpt_reg_IclR_N"/>
</dbReference>
<evidence type="ECO:0000313" key="10">
    <source>
        <dbReference type="Proteomes" id="UP000549695"/>
    </source>
</evidence>
<evidence type="ECO:0000256" key="2">
    <source>
        <dbReference type="ARBA" id="ARBA00023015"/>
    </source>
</evidence>
<keyword evidence="3" id="KW-0238">DNA-binding</keyword>
<dbReference type="SMART" id="SM00346">
    <property type="entry name" value="HTH_ICLR"/>
    <property type="match status" value="1"/>
</dbReference>